<evidence type="ECO:0008006" key="3">
    <source>
        <dbReference type="Google" id="ProtNLM"/>
    </source>
</evidence>
<dbReference type="AlphaFoldDB" id="A0A9E6Y2R4"/>
<dbReference type="Gene3D" id="3.40.50.620">
    <property type="entry name" value="HUPs"/>
    <property type="match status" value="1"/>
</dbReference>
<dbReference type="KEGG" id="sbae:DSM104329_04833"/>
<dbReference type="InterPro" id="IPR014729">
    <property type="entry name" value="Rossmann-like_a/b/a_fold"/>
</dbReference>
<proteinExistence type="predicted"/>
<accession>A0A9E6Y2R4</accession>
<keyword evidence="2" id="KW-1185">Reference proteome</keyword>
<protein>
    <recommendedName>
        <fullName evidence="3">Universal stress protein</fullName>
    </recommendedName>
</protein>
<dbReference type="Proteomes" id="UP001162834">
    <property type="component" value="Chromosome"/>
</dbReference>
<dbReference type="SUPFAM" id="SSF52402">
    <property type="entry name" value="Adenine nucleotide alpha hydrolases-like"/>
    <property type="match status" value="1"/>
</dbReference>
<gene>
    <name evidence="1" type="ORF">DSM104329_04833</name>
</gene>
<name>A0A9E6Y2R4_9ACTN</name>
<sequence>MESSSSSATRVLIVAHKTAATPALLAAVRDRAAQGPCRFTLLVPASAHGLHKVVDPEDTPDTEAREVIDLAVPLLDEAAGSHVEGIIGSPTPLTAVMDAVNEHGFDEVIVSTLPTHISRWLRLDLPHKIGGLGLPVTTVTAKGREQIGAAG</sequence>
<organism evidence="1 2">
    <name type="scientific">Capillimicrobium parvum</name>
    <dbReference type="NCBI Taxonomy" id="2884022"/>
    <lineage>
        <taxon>Bacteria</taxon>
        <taxon>Bacillati</taxon>
        <taxon>Actinomycetota</taxon>
        <taxon>Thermoleophilia</taxon>
        <taxon>Solirubrobacterales</taxon>
        <taxon>Capillimicrobiaceae</taxon>
        <taxon>Capillimicrobium</taxon>
    </lineage>
</organism>
<evidence type="ECO:0000313" key="2">
    <source>
        <dbReference type="Proteomes" id="UP001162834"/>
    </source>
</evidence>
<evidence type="ECO:0000313" key="1">
    <source>
        <dbReference type="EMBL" id="UGS38406.1"/>
    </source>
</evidence>
<dbReference type="EMBL" id="CP087164">
    <property type="protein sequence ID" value="UGS38406.1"/>
    <property type="molecule type" value="Genomic_DNA"/>
</dbReference>
<dbReference type="RefSeq" id="WP_259312428.1">
    <property type="nucleotide sequence ID" value="NZ_CP087164.1"/>
</dbReference>
<reference evidence="1" key="1">
    <citation type="journal article" date="2022" name="Int. J. Syst. Evol. Microbiol.">
        <title>Pseudomonas aegrilactucae sp. nov. and Pseudomonas morbosilactucae sp. nov., pathogens causing bacterial rot of lettuce in Japan.</title>
        <authorList>
            <person name="Sawada H."/>
            <person name="Fujikawa T."/>
            <person name="Satou M."/>
        </authorList>
    </citation>
    <scope>NUCLEOTIDE SEQUENCE</scope>
    <source>
        <strain evidence="1">0166_1</strain>
    </source>
</reference>